<reference evidence="2 3" key="1">
    <citation type="journal article" date="2013" name="Curr. Biol.">
        <title>The Genome of the Foraminiferan Reticulomyxa filosa.</title>
        <authorList>
            <person name="Glockner G."/>
            <person name="Hulsmann N."/>
            <person name="Schleicher M."/>
            <person name="Noegel A.A."/>
            <person name="Eichinger L."/>
            <person name="Gallinger C."/>
            <person name="Pawlowski J."/>
            <person name="Sierra R."/>
            <person name="Euteneuer U."/>
            <person name="Pillet L."/>
            <person name="Moustafa A."/>
            <person name="Platzer M."/>
            <person name="Groth M."/>
            <person name="Szafranski K."/>
            <person name="Schliwa M."/>
        </authorList>
    </citation>
    <scope>NUCLEOTIDE SEQUENCE [LARGE SCALE GENOMIC DNA]</scope>
</reference>
<dbReference type="Proteomes" id="UP000023152">
    <property type="component" value="Unassembled WGS sequence"/>
</dbReference>
<sequence>ESGDLSGGMQHNTEPNKNVKEIKVLMTLFGDAIEESELKKHLEENNGNVALVIEKLTSKLINLDNKESEEKEKSKEVEKESEKVKKEEENEKVGQIKSGINLQGYCNNEKCLASKGKLLVWINLEFTEISLTPDKIKFECPNCMEKTVTTIIKAMFYNSDHSIHAIGDLKKLESNNYQCTYTITSGLCYELKAKKIRQLATSIEDLRVRSENAMNSNEIASLIAELRKYDITVVKPPSLKGNDRLLEKIQADYKGDFNQVFDIGRFTILCDNPNKLQTAVMVIKKADQFKLIVSEDKDNFNKLSKTHHRAHNIKLYVPEHK</sequence>
<dbReference type="CDD" id="cd14279">
    <property type="entry name" value="CUE"/>
    <property type="match status" value="1"/>
</dbReference>
<feature type="non-terminal residue" evidence="2">
    <location>
        <position position="321"/>
    </location>
</feature>
<proteinExistence type="predicted"/>
<dbReference type="OrthoDB" id="5984008at2759"/>
<evidence type="ECO:0000256" key="1">
    <source>
        <dbReference type="SAM" id="MobiDB-lite"/>
    </source>
</evidence>
<organism evidence="2 3">
    <name type="scientific">Reticulomyxa filosa</name>
    <dbReference type="NCBI Taxonomy" id="46433"/>
    <lineage>
        <taxon>Eukaryota</taxon>
        <taxon>Sar</taxon>
        <taxon>Rhizaria</taxon>
        <taxon>Retaria</taxon>
        <taxon>Foraminifera</taxon>
        <taxon>Monothalamids</taxon>
        <taxon>Reticulomyxidae</taxon>
        <taxon>Reticulomyxa</taxon>
    </lineage>
</organism>
<name>X6LML3_RETFI</name>
<dbReference type="EMBL" id="ASPP01034777">
    <property type="protein sequence ID" value="ETO02844.1"/>
    <property type="molecule type" value="Genomic_DNA"/>
</dbReference>
<evidence type="ECO:0000313" key="3">
    <source>
        <dbReference type="Proteomes" id="UP000023152"/>
    </source>
</evidence>
<evidence type="ECO:0000313" key="2">
    <source>
        <dbReference type="EMBL" id="ETO02844.1"/>
    </source>
</evidence>
<accession>X6LML3</accession>
<gene>
    <name evidence="2" type="ORF">RFI_34569</name>
</gene>
<dbReference type="AlphaFoldDB" id="X6LML3"/>
<feature type="region of interest" description="Disordered" evidence="1">
    <location>
        <begin position="66"/>
        <end position="90"/>
    </location>
</feature>
<keyword evidence="3" id="KW-1185">Reference proteome</keyword>
<comment type="caution">
    <text evidence="2">The sequence shown here is derived from an EMBL/GenBank/DDBJ whole genome shotgun (WGS) entry which is preliminary data.</text>
</comment>
<protein>
    <submittedName>
        <fullName evidence="2">Uncharacterized protein</fullName>
    </submittedName>
</protein>
<feature type="non-terminal residue" evidence="2">
    <location>
        <position position="1"/>
    </location>
</feature>